<dbReference type="EMBL" id="CYZO01000003">
    <property type="protein sequence ID" value="CUN59636.1"/>
    <property type="molecule type" value="Genomic_DNA"/>
</dbReference>
<dbReference type="SUPFAM" id="SSF56796">
    <property type="entry name" value="Dehydroquinate synthase-like"/>
    <property type="match status" value="1"/>
</dbReference>
<evidence type="ECO:0000313" key="6">
    <source>
        <dbReference type="EMBL" id="CUN59636.1"/>
    </source>
</evidence>
<gene>
    <name evidence="6" type="primary">dhaT</name>
    <name evidence="6" type="ORF">ERS852456_00318</name>
</gene>
<dbReference type="PANTHER" id="PTHR11496:SF102">
    <property type="entry name" value="ALCOHOL DEHYDROGENASE 4"/>
    <property type="match status" value="1"/>
</dbReference>
<dbReference type="PANTHER" id="PTHR11496">
    <property type="entry name" value="ALCOHOL DEHYDROGENASE"/>
    <property type="match status" value="1"/>
</dbReference>
<dbReference type="Gene3D" id="1.20.1090.10">
    <property type="entry name" value="Dehydroquinate synthase-like - alpha domain"/>
    <property type="match status" value="1"/>
</dbReference>
<dbReference type="AlphaFoldDB" id="A0A173Y903"/>
<dbReference type="CDD" id="cd08189">
    <property type="entry name" value="Fe-ADH-like"/>
    <property type="match status" value="1"/>
</dbReference>
<evidence type="ECO:0000313" key="7">
    <source>
        <dbReference type="Proteomes" id="UP000095787"/>
    </source>
</evidence>
<dbReference type="FunFam" id="1.20.1090.10:FF:000001">
    <property type="entry name" value="Aldehyde-alcohol dehydrogenase"/>
    <property type="match status" value="1"/>
</dbReference>
<keyword evidence="3" id="KW-0520">NAD</keyword>
<dbReference type="Pfam" id="PF25137">
    <property type="entry name" value="ADH_Fe_C"/>
    <property type="match status" value="1"/>
</dbReference>
<proteinExistence type="inferred from homology"/>
<sequence>MTTKKSVKKMYCRMFQSVMKAGISTIPWRTPKLMKGAGAVRHLPAAIKRRGLKKALIVTGPTLIGRGLLDGVLEEMEEQGLLYVIYNKVEQNPTDENVEDAVKVFLENGCDCMLALGGGAPLDCAKAVGARIARPNRQIRQLQGVFRVVKQIPMLFAVPTTAGSGSETTISAVITDTATHHKAAINDLRLMPKYAVLDPELTLGLPPDVTAMTGMDALCHAVEAYTNDKYNSDTERELCRKAVRLIYENLLKVYENGSDIEARQKMQQAAFYAGRAFTRGGVGYVHAIGHAVGGLYGTPHGLAMAIFLPYVMRAYGDAACKKLAELSDVCRLTTPQESDSVKADAFIGWIEELKVKMQIPQYPEMIRKTDVKQIAKWAEKEANPLYPTPEVWNRREFERFLLNVCVQGSSEKDRQCCQDK</sequence>
<dbReference type="PROSITE" id="PS00913">
    <property type="entry name" value="ADH_IRON_1"/>
    <property type="match status" value="1"/>
</dbReference>
<name>A0A173Y903_9FIRM</name>
<comment type="similarity">
    <text evidence="1">Belongs to the iron-containing alcohol dehydrogenase family.</text>
</comment>
<dbReference type="EC" id="1.1.1.202" evidence="6"/>
<dbReference type="RefSeq" id="WP_055158705.1">
    <property type="nucleotide sequence ID" value="NZ_CYZO01000003.1"/>
</dbReference>
<dbReference type="InterPro" id="IPR039697">
    <property type="entry name" value="Alcohol_dehydrogenase_Fe"/>
</dbReference>
<evidence type="ECO:0000259" key="4">
    <source>
        <dbReference type="Pfam" id="PF00465"/>
    </source>
</evidence>
<dbReference type="InterPro" id="IPR056798">
    <property type="entry name" value="ADH_Fe_C"/>
</dbReference>
<organism evidence="6 7">
    <name type="scientific">[Ruminococcus] torques</name>
    <dbReference type="NCBI Taxonomy" id="33039"/>
    <lineage>
        <taxon>Bacteria</taxon>
        <taxon>Bacillati</taxon>
        <taxon>Bacillota</taxon>
        <taxon>Clostridia</taxon>
        <taxon>Lachnospirales</taxon>
        <taxon>Lachnospiraceae</taxon>
        <taxon>Mediterraneibacter</taxon>
    </lineage>
</organism>
<feature type="domain" description="Fe-containing alcohol dehydrogenase-like C-terminal" evidence="5">
    <location>
        <begin position="210"/>
        <end position="397"/>
    </location>
</feature>
<protein>
    <submittedName>
        <fullName evidence="6">1,3-propanediol dehydrogenase</fullName>
        <ecNumber evidence="6">1.1.1.202</ecNumber>
    </submittedName>
</protein>
<dbReference type="Proteomes" id="UP000095787">
    <property type="component" value="Unassembled WGS sequence"/>
</dbReference>
<evidence type="ECO:0000256" key="1">
    <source>
        <dbReference type="ARBA" id="ARBA00007358"/>
    </source>
</evidence>
<reference evidence="6 7" key="1">
    <citation type="submission" date="2015-09" db="EMBL/GenBank/DDBJ databases">
        <authorList>
            <consortium name="Pathogen Informatics"/>
        </authorList>
    </citation>
    <scope>NUCLEOTIDE SEQUENCE [LARGE SCALE GENOMIC DNA]</scope>
    <source>
        <strain evidence="6 7">2789STDY5834841</strain>
    </source>
</reference>
<dbReference type="GO" id="GO:0004022">
    <property type="term" value="F:alcohol dehydrogenase (NAD+) activity"/>
    <property type="evidence" value="ECO:0007669"/>
    <property type="project" value="TreeGrafter"/>
</dbReference>
<dbReference type="PROSITE" id="PS00060">
    <property type="entry name" value="ADH_IRON_2"/>
    <property type="match status" value="1"/>
</dbReference>
<evidence type="ECO:0000256" key="2">
    <source>
        <dbReference type="ARBA" id="ARBA00023002"/>
    </source>
</evidence>
<evidence type="ECO:0000256" key="3">
    <source>
        <dbReference type="ARBA" id="ARBA00023027"/>
    </source>
</evidence>
<feature type="domain" description="Alcohol dehydrogenase iron-type/glycerol dehydrogenase GldA" evidence="4">
    <location>
        <begin position="32"/>
        <end position="199"/>
    </location>
</feature>
<accession>A0A173Y903</accession>
<dbReference type="Pfam" id="PF00465">
    <property type="entry name" value="Fe-ADH"/>
    <property type="match status" value="1"/>
</dbReference>
<dbReference type="GO" id="GO:0047516">
    <property type="term" value="F:1,3-propanediol dehydrogenase activity"/>
    <property type="evidence" value="ECO:0007669"/>
    <property type="project" value="UniProtKB-EC"/>
</dbReference>
<dbReference type="Gene3D" id="3.40.50.1970">
    <property type="match status" value="1"/>
</dbReference>
<dbReference type="FunFam" id="3.40.50.1970:FF:000003">
    <property type="entry name" value="Alcohol dehydrogenase, iron-containing"/>
    <property type="match status" value="1"/>
</dbReference>
<dbReference type="GO" id="GO:0046872">
    <property type="term" value="F:metal ion binding"/>
    <property type="evidence" value="ECO:0007669"/>
    <property type="project" value="InterPro"/>
</dbReference>
<evidence type="ECO:0000259" key="5">
    <source>
        <dbReference type="Pfam" id="PF25137"/>
    </source>
</evidence>
<dbReference type="InterPro" id="IPR018211">
    <property type="entry name" value="ADH_Fe_CS"/>
</dbReference>
<dbReference type="InterPro" id="IPR001670">
    <property type="entry name" value="ADH_Fe/GldA"/>
</dbReference>
<keyword evidence="2 6" id="KW-0560">Oxidoreductase</keyword>